<proteinExistence type="predicted"/>
<sequence>MASNRRLSPECTAHLEKALAETDPAEKDFHVRQVLQARGVDQLPDDLETE</sequence>
<accession>A0A1N7EGP0</accession>
<dbReference type="Proteomes" id="UP000185936">
    <property type="component" value="Unassembled WGS sequence"/>
</dbReference>
<reference evidence="2" key="1">
    <citation type="submission" date="2017-01" db="EMBL/GenBank/DDBJ databases">
        <authorList>
            <person name="Varghese N."/>
            <person name="Submissions S."/>
        </authorList>
    </citation>
    <scope>NUCLEOTIDE SEQUENCE [LARGE SCALE GENOMIC DNA]</scope>
    <source>
        <strain evidence="2">type strain: HArc-</strain>
    </source>
</reference>
<organism evidence="1 2">
    <name type="scientific">Natronorubrum thiooxidans</name>
    <dbReference type="NCBI Taxonomy" id="308853"/>
    <lineage>
        <taxon>Archaea</taxon>
        <taxon>Methanobacteriati</taxon>
        <taxon>Methanobacteriota</taxon>
        <taxon>Stenosarchaea group</taxon>
        <taxon>Halobacteria</taxon>
        <taxon>Halobacteriales</taxon>
        <taxon>Natrialbaceae</taxon>
        <taxon>Natronorubrum</taxon>
    </lineage>
</organism>
<dbReference type="EMBL" id="FTNR01000004">
    <property type="protein sequence ID" value="SIR87322.1"/>
    <property type="molecule type" value="Genomic_DNA"/>
</dbReference>
<evidence type="ECO:0000313" key="1">
    <source>
        <dbReference type="EMBL" id="SIR87322.1"/>
    </source>
</evidence>
<protein>
    <submittedName>
        <fullName evidence="1">Uncharacterized protein</fullName>
    </submittedName>
</protein>
<dbReference type="RefSeq" id="WP_173834862.1">
    <property type="nucleotide sequence ID" value="NZ_FTNR01000004.1"/>
</dbReference>
<dbReference type="OrthoDB" id="288110at2157"/>
<name>A0A1N7EGP0_9EURY</name>
<gene>
    <name evidence="1" type="ORF">SAMN05421752_10490</name>
</gene>
<keyword evidence="2" id="KW-1185">Reference proteome</keyword>
<dbReference type="AlphaFoldDB" id="A0A1N7EGP0"/>
<evidence type="ECO:0000313" key="2">
    <source>
        <dbReference type="Proteomes" id="UP000185936"/>
    </source>
</evidence>